<organism evidence="1 2">
    <name type="scientific">Tilletia horrida</name>
    <dbReference type="NCBI Taxonomy" id="155126"/>
    <lineage>
        <taxon>Eukaryota</taxon>
        <taxon>Fungi</taxon>
        <taxon>Dikarya</taxon>
        <taxon>Basidiomycota</taxon>
        <taxon>Ustilaginomycotina</taxon>
        <taxon>Exobasidiomycetes</taxon>
        <taxon>Tilletiales</taxon>
        <taxon>Tilletiaceae</taxon>
        <taxon>Tilletia</taxon>
    </lineage>
</organism>
<evidence type="ECO:0000313" key="2">
    <source>
        <dbReference type="Proteomes" id="UP001176521"/>
    </source>
</evidence>
<accession>A0AAN6G5M4</accession>
<comment type="caution">
    <text evidence="1">The sequence shown here is derived from an EMBL/GenBank/DDBJ whole genome shotgun (WGS) entry which is preliminary data.</text>
</comment>
<proteinExistence type="predicted"/>
<evidence type="ECO:0000313" key="1">
    <source>
        <dbReference type="EMBL" id="KAK0517858.1"/>
    </source>
</evidence>
<keyword evidence="2" id="KW-1185">Reference proteome</keyword>
<dbReference type="EMBL" id="JAPDMQ010001563">
    <property type="protein sequence ID" value="KAK0517858.1"/>
    <property type="molecule type" value="Genomic_DNA"/>
</dbReference>
<protein>
    <submittedName>
        <fullName evidence="1">Uncharacterized protein</fullName>
    </submittedName>
</protein>
<name>A0AAN6G5M4_9BASI</name>
<feature type="non-terminal residue" evidence="1">
    <location>
        <position position="172"/>
    </location>
</feature>
<reference evidence="1" key="1">
    <citation type="journal article" date="2023" name="PhytoFront">
        <title>Draft Genome Resources of Seven Strains of Tilletia horrida, Causal Agent of Kernel Smut of Rice.</title>
        <authorList>
            <person name="Khanal S."/>
            <person name="Antony Babu S."/>
            <person name="Zhou X.G."/>
        </authorList>
    </citation>
    <scope>NUCLEOTIDE SEQUENCE</scope>
    <source>
        <strain evidence="1">TX3</strain>
    </source>
</reference>
<sequence length="172" mass="19522">MLLEMRIKAELFYDLYKELNSRGKFGKLMPASAYVLDADDVPALRHRLGTFLSFLRQTATGRHGDCSAEDGPPLICRVFKFNSDGSQGLYKGLLNHARYLCEHYDHPSKLERERWWTRLDVELVLGDMLDHFLVAKRAGEVERALQSIALLQLAFCTGQRIGAFTVQRSSSG</sequence>
<dbReference type="AlphaFoldDB" id="A0AAN6G5M4"/>
<gene>
    <name evidence="1" type="ORF">OC842_007976</name>
</gene>
<dbReference type="Proteomes" id="UP001176521">
    <property type="component" value="Unassembled WGS sequence"/>
</dbReference>